<accession>A0A177D040</accession>
<dbReference type="EMBL" id="KV441548">
    <property type="protein sequence ID" value="OAG12532.1"/>
    <property type="molecule type" value="Genomic_DNA"/>
</dbReference>
<dbReference type="PANTHER" id="PTHR42861">
    <property type="entry name" value="CALCIUM-TRANSPORTING ATPASE"/>
    <property type="match status" value="1"/>
</dbReference>
<keyword evidence="3" id="KW-0547">Nucleotide-binding</keyword>
<protein>
    <submittedName>
        <fullName evidence="10">Uncharacterized protein</fullName>
    </submittedName>
</protein>
<dbReference type="GO" id="GO:0016020">
    <property type="term" value="C:membrane"/>
    <property type="evidence" value="ECO:0007669"/>
    <property type="project" value="UniProtKB-SubCell"/>
</dbReference>
<evidence type="ECO:0000256" key="2">
    <source>
        <dbReference type="ARBA" id="ARBA00022692"/>
    </source>
</evidence>
<evidence type="ECO:0000256" key="3">
    <source>
        <dbReference type="ARBA" id="ARBA00022741"/>
    </source>
</evidence>
<dbReference type="AlphaFoldDB" id="A0A177D040"/>
<reference evidence="10 11" key="1">
    <citation type="submission" date="2016-05" db="EMBL/GenBank/DDBJ databases">
        <title>Comparative analysis of secretome profiles of manganese(II)-oxidizing ascomycete fungi.</title>
        <authorList>
            <consortium name="DOE Joint Genome Institute"/>
            <person name="Zeiner C.A."/>
            <person name="Purvine S.O."/>
            <person name="Zink E.M."/>
            <person name="Wu S."/>
            <person name="Pasa-Tolic L."/>
            <person name="Chaput D.L."/>
            <person name="Haridas S."/>
            <person name="Grigoriev I.V."/>
            <person name="Santelli C.M."/>
            <person name="Hansel C.M."/>
        </authorList>
    </citation>
    <scope>NUCLEOTIDE SEQUENCE [LARGE SCALE GENOMIC DNA]</scope>
    <source>
        <strain evidence="10 11">AP3s5-JAC2a</strain>
    </source>
</reference>
<dbReference type="InterPro" id="IPR001757">
    <property type="entry name" value="P_typ_ATPase"/>
</dbReference>
<evidence type="ECO:0000256" key="4">
    <source>
        <dbReference type="ARBA" id="ARBA00022840"/>
    </source>
</evidence>
<dbReference type="PROSITE" id="PS00154">
    <property type="entry name" value="ATPASE_E1_E2"/>
    <property type="match status" value="1"/>
</dbReference>
<dbReference type="FunFam" id="3.40.50.1000:FF:000001">
    <property type="entry name" value="Phospholipid-transporting ATPase IC"/>
    <property type="match status" value="1"/>
</dbReference>
<evidence type="ECO:0000256" key="1">
    <source>
        <dbReference type="ARBA" id="ARBA00004141"/>
    </source>
</evidence>
<keyword evidence="9" id="KW-0732">Signal</keyword>
<keyword evidence="11" id="KW-1185">Reference proteome</keyword>
<evidence type="ECO:0000256" key="6">
    <source>
        <dbReference type="ARBA" id="ARBA00022989"/>
    </source>
</evidence>
<dbReference type="STRING" id="1460663.A0A177D040"/>
<dbReference type="GO" id="GO:0005524">
    <property type="term" value="F:ATP binding"/>
    <property type="evidence" value="ECO:0007669"/>
    <property type="project" value="UniProtKB-KW"/>
</dbReference>
<keyword evidence="6 8" id="KW-1133">Transmembrane helix</keyword>
<organism evidence="10 11">
    <name type="scientific">Paraphaeosphaeria sporulosa</name>
    <dbReference type="NCBI Taxonomy" id="1460663"/>
    <lineage>
        <taxon>Eukaryota</taxon>
        <taxon>Fungi</taxon>
        <taxon>Dikarya</taxon>
        <taxon>Ascomycota</taxon>
        <taxon>Pezizomycotina</taxon>
        <taxon>Dothideomycetes</taxon>
        <taxon>Pleosporomycetidae</taxon>
        <taxon>Pleosporales</taxon>
        <taxon>Massarineae</taxon>
        <taxon>Didymosphaeriaceae</taxon>
        <taxon>Paraphaeosphaeria</taxon>
    </lineage>
</organism>
<keyword evidence="5" id="KW-1278">Translocase</keyword>
<proteinExistence type="predicted"/>
<dbReference type="Pfam" id="PF13246">
    <property type="entry name" value="Cation_ATPase"/>
    <property type="match status" value="1"/>
</dbReference>
<feature type="chain" id="PRO_5008058817" evidence="9">
    <location>
        <begin position="27"/>
        <end position="206"/>
    </location>
</feature>
<name>A0A177D040_9PLEO</name>
<evidence type="ECO:0000313" key="11">
    <source>
        <dbReference type="Proteomes" id="UP000077069"/>
    </source>
</evidence>
<dbReference type="Proteomes" id="UP000077069">
    <property type="component" value="Unassembled WGS sequence"/>
</dbReference>
<feature type="transmembrane region" description="Helical" evidence="8">
    <location>
        <begin position="41"/>
        <end position="67"/>
    </location>
</feature>
<gene>
    <name evidence="10" type="ORF">CC84DRAFT_1226919</name>
</gene>
<evidence type="ECO:0000313" key="10">
    <source>
        <dbReference type="EMBL" id="OAG12532.1"/>
    </source>
</evidence>
<evidence type="ECO:0000256" key="7">
    <source>
        <dbReference type="ARBA" id="ARBA00023136"/>
    </source>
</evidence>
<dbReference type="Gene3D" id="1.20.1110.10">
    <property type="entry name" value="Calcium-transporting ATPase, transmembrane domain"/>
    <property type="match status" value="1"/>
</dbReference>
<dbReference type="InterPro" id="IPR018303">
    <property type="entry name" value="ATPase_P-typ_P_site"/>
</dbReference>
<dbReference type="GO" id="GO:0016887">
    <property type="term" value="F:ATP hydrolysis activity"/>
    <property type="evidence" value="ECO:0007669"/>
    <property type="project" value="InterPro"/>
</dbReference>
<dbReference type="NCBIfam" id="TIGR01494">
    <property type="entry name" value="ATPase_P-type"/>
    <property type="match status" value="1"/>
</dbReference>
<keyword evidence="2 8" id="KW-0812">Transmembrane</keyword>
<evidence type="ECO:0000256" key="8">
    <source>
        <dbReference type="SAM" id="Phobius"/>
    </source>
</evidence>
<keyword evidence="7 8" id="KW-0472">Membrane</keyword>
<dbReference type="RefSeq" id="XP_018042897.1">
    <property type="nucleotide sequence ID" value="XM_018183602.1"/>
</dbReference>
<dbReference type="GeneID" id="28767088"/>
<dbReference type="SUPFAM" id="SSF81660">
    <property type="entry name" value="Metal cation-transporting ATPase, ATP-binding domain N"/>
    <property type="match status" value="1"/>
</dbReference>
<keyword evidence="4" id="KW-0067">ATP-binding</keyword>
<dbReference type="GO" id="GO:0006812">
    <property type="term" value="P:monoatomic cation transport"/>
    <property type="evidence" value="ECO:0007669"/>
    <property type="project" value="UniProtKB-ARBA"/>
</dbReference>
<dbReference type="Gene3D" id="3.40.1110.10">
    <property type="entry name" value="Calcium-transporting ATPase, cytoplasmic domain N"/>
    <property type="match status" value="1"/>
</dbReference>
<sequence>MNTGTPLQKKLSKLALLLFGIAYVCALIVEAANKFSGKNEVVIYDLATGLSMIPASLIVVLTITMAVGTKHMSTRNVIFRKLDSLEALGAVTNICSDKTGTLTQGIARGDPTEISIQVIASRFGWNRHGLVGSNDDSDSGAWHCLPEYPFNSDTKHISVLYGRRNSDREKYDSRWVITKGALERVLPLCDFIQDEQGNPRPITDAV</sequence>
<dbReference type="InterPro" id="IPR023214">
    <property type="entry name" value="HAD_sf"/>
</dbReference>
<comment type="subcellular location">
    <subcellularLocation>
        <location evidence="1">Membrane</location>
        <topology evidence="1">Multi-pass membrane protein</topology>
    </subcellularLocation>
</comment>
<dbReference type="Gene3D" id="3.40.50.1000">
    <property type="entry name" value="HAD superfamily/HAD-like"/>
    <property type="match status" value="1"/>
</dbReference>
<evidence type="ECO:0000256" key="5">
    <source>
        <dbReference type="ARBA" id="ARBA00022967"/>
    </source>
</evidence>
<dbReference type="OrthoDB" id="3352408at2759"/>
<feature type="signal peptide" evidence="9">
    <location>
        <begin position="1"/>
        <end position="26"/>
    </location>
</feature>
<dbReference type="InParanoid" id="A0A177D040"/>
<dbReference type="InterPro" id="IPR023299">
    <property type="entry name" value="ATPase_P-typ_cyto_dom_N"/>
</dbReference>
<evidence type="ECO:0000256" key="9">
    <source>
        <dbReference type="SAM" id="SignalP"/>
    </source>
</evidence>